<protein>
    <submittedName>
        <fullName evidence="4">Ribosomal RNA small subunit methyltransferase D</fullName>
        <ecNumber evidence="4">2.1.1.171</ecNumber>
    </submittedName>
</protein>
<dbReference type="AlphaFoldDB" id="A0A518G8K2"/>
<keyword evidence="2 4" id="KW-0808">Transferase</keyword>
<organism evidence="4 5">
    <name type="scientific">Aureliella helgolandensis</name>
    <dbReference type="NCBI Taxonomy" id="2527968"/>
    <lineage>
        <taxon>Bacteria</taxon>
        <taxon>Pseudomonadati</taxon>
        <taxon>Planctomycetota</taxon>
        <taxon>Planctomycetia</taxon>
        <taxon>Pirellulales</taxon>
        <taxon>Pirellulaceae</taxon>
        <taxon>Aureliella</taxon>
    </lineage>
</organism>
<accession>A0A518G8K2</accession>
<dbReference type="Proteomes" id="UP000318017">
    <property type="component" value="Chromosome"/>
</dbReference>
<keyword evidence="5" id="KW-1185">Reference proteome</keyword>
<dbReference type="InterPro" id="IPR004398">
    <property type="entry name" value="RNA_MeTrfase_RsmD"/>
</dbReference>
<evidence type="ECO:0000256" key="3">
    <source>
        <dbReference type="SAM" id="MobiDB-lite"/>
    </source>
</evidence>
<dbReference type="EC" id="2.1.1.171" evidence="4"/>
<dbReference type="RefSeq" id="WP_145079246.1">
    <property type="nucleotide sequence ID" value="NZ_CP036298.1"/>
</dbReference>
<dbReference type="OrthoDB" id="9803017at2"/>
<gene>
    <name evidence="4" type="primary">rsmD</name>
    <name evidence="4" type="ORF">Q31a_32340</name>
</gene>
<evidence type="ECO:0000256" key="1">
    <source>
        <dbReference type="ARBA" id="ARBA00022603"/>
    </source>
</evidence>
<feature type="region of interest" description="Disordered" evidence="3">
    <location>
        <begin position="1"/>
        <end position="23"/>
    </location>
</feature>
<dbReference type="SUPFAM" id="SSF53335">
    <property type="entry name" value="S-adenosyl-L-methionine-dependent methyltransferases"/>
    <property type="match status" value="1"/>
</dbReference>
<dbReference type="Gene3D" id="3.40.50.150">
    <property type="entry name" value="Vaccinia Virus protein VP39"/>
    <property type="match status" value="1"/>
</dbReference>
<proteinExistence type="predicted"/>
<dbReference type="Pfam" id="PF03602">
    <property type="entry name" value="Cons_hypoth95"/>
    <property type="match status" value="1"/>
</dbReference>
<dbReference type="KEGG" id="ahel:Q31a_32340"/>
<evidence type="ECO:0000313" key="5">
    <source>
        <dbReference type="Proteomes" id="UP000318017"/>
    </source>
</evidence>
<dbReference type="InterPro" id="IPR029063">
    <property type="entry name" value="SAM-dependent_MTases_sf"/>
</dbReference>
<dbReference type="EMBL" id="CP036298">
    <property type="protein sequence ID" value="QDV24912.1"/>
    <property type="molecule type" value="Genomic_DNA"/>
</dbReference>
<dbReference type="PANTHER" id="PTHR43542:SF1">
    <property type="entry name" value="METHYLTRANSFERASE"/>
    <property type="match status" value="1"/>
</dbReference>
<name>A0A518G8K2_9BACT</name>
<sequence length="220" mass="24642">MARKKSRTPHDIETFPSRRPKQVKPKLVPTRLRIVAGSMGGRKITYNGDPATRPMKEKTREAVFSLLGGYLYNTQALDLFGGTGILGFEAISRGAERATILELTRPAIASILANMRDLQLEELVDVHNVDTLRWLRSIPLNTASWPELPWIVFCCPPYRMWTSDSERLAAGIQELYDLSPVGSQFICEAEVPFDLPAAIPGMEWDIRTYLPAIVGLCVKQ</sequence>
<dbReference type="PANTHER" id="PTHR43542">
    <property type="entry name" value="METHYLTRANSFERASE"/>
    <property type="match status" value="1"/>
</dbReference>
<evidence type="ECO:0000256" key="2">
    <source>
        <dbReference type="ARBA" id="ARBA00022679"/>
    </source>
</evidence>
<reference evidence="4 5" key="1">
    <citation type="submission" date="2019-02" db="EMBL/GenBank/DDBJ databases">
        <title>Deep-cultivation of Planctomycetes and their phenomic and genomic characterization uncovers novel biology.</title>
        <authorList>
            <person name="Wiegand S."/>
            <person name="Jogler M."/>
            <person name="Boedeker C."/>
            <person name="Pinto D."/>
            <person name="Vollmers J."/>
            <person name="Rivas-Marin E."/>
            <person name="Kohn T."/>
            <person name="Peeters S.H."/>
            <person name="Heuer A."/>
            <person name="Rast P."/>
            <person name="Oberbeckmann S."/>
            <person name="Bunk B."/>
            <person name="Jeske O."/>
            <person name="Meyerdierks A."/>
            <person name="Storesund J.E."/>
            <person name="Kallscheuer N."/>
            <person name="Luecker S."/>
            <person name="Lage O.M."/>
            <person name="Pohl T."/>
            <person name="Merkel B.J."/>
            <person name="Hornburger P."/>
            <person name="Mueller R.-W."/>
            <person name="Bruemmer F."/>
            <person name="Labrenz M."/>
            <person name="Spormann A.M."/>
            <person name="Op den Camp H."/>
            <person name="Overmann J."/>
            <person name="Amann R."/>
            <person name="Jetten M.S.M."/>
            <person name="Mascher T."/>
            <person name="Medema M.H."/>
            <person name="Devos D.P."/>
            <person name="Kaster A.-K."/>
            <person name="Ovreas L."/>
            <person name="Rohde M."/>
            <person name="Galperin M.Y."/>
            <person name="Jogler C."/>
        </authorList>
    </citation>
    <scope>NUCLEOTIDE SEQUENCE [LARGE SCALE GENOMIC DNA]</scope>
    <source>
        <strain evidence="4 5">Q31a</strain>
    </source>
</reference>
<evidence type="ECO:0000313" key="4">
    <source>
        <dbReference type="EMBL" id="QDV24912.1"/>
    </source>
</evidence>
<dbReference type="CDD" id="cd02440">
    <property type="entry name" value="AdoMet_MTases"/>
    <property type="match status" value="1"/>
</dbReference>
<keyword evidence="1 4" id="KW-0489">Methyltransferase</keyword>
<dbReference type="GO" id="GO:0052913">
    <property type="term" value="F:16S rRNA (guanine(966)-N(2))-methyltransferase activity"/>
    <property type="evidence" value="ECO:0007669"/>
    <property type="project" value="UniProtKB-EC"/>
</dbReference>